<dbReference type="Proteomes" id="UP000729402">
    <property type="component" value="Unassembled WGS sequence"/>
</dbReference>
<feature type="chain" id="PRO_5035209290" description="Secreted protein" evidence="1">
    <location>
        <begin position="29"/>
        <end position="130"/>
    </location>
</feature>
<keyword evidence="3" id="KW-1185">Reference proteome</keyword>
<evidence type="ECO:0000313" key="3">
    <source>
        <dbReference type="Proteomes" id="UP000729402"/>
    </source>
</evidence>
<proteinExistence type="predicted"/>
<dbReference type="EMBL" id="JAAALK010000085">
    <property type="protein sequence ID" value="KAG8083471.1"/>
    <property type="molecule type" value="Genomic_DNA"/>
</dbReference>
<evidence type="ECO:0000313" key="2">
    <source>
        <dbReference type="EMBL" id="KAG8083471.1"/>
    </source>
</evidence>
<reference evidence="2" key="2">
    <citation type="submission" date="2021-02" db="EMBL/GenBank/DDBJ databases">
        <authorList>
            <person name="Kimball J.A."/>
            <person name="Haas M.W."/>
            <person name="Macchietto M."/>
            <person name="Kono T."/>
            <person name="Duquette J."/>
            <person name="Shao M."/>
        </authorList>
    </citation>
    <scope>NUCLEOTIDE SEQUENCE</scope>
    <source>
        <tissue evidence="2">Fresh leaf tissue</tissue>
    </source>
</reference>
<dbReference type="AlphaFoldDB" id="A0A8J5SYS9"/>
<keyword evidence="1" id="KW-0732">Signal</keyword>
<gene>
    <name evidence="2" type="ORF">GUJ93_ZPchr0015g6799</name>
</gene>
<protein>
    <recommendedName>
        <fullName evidence="4">Secreted protein</fullName>
    </recommendedName>
</protein>
<sequence length="130" mass="14693">MLSAKNTEFQICLCSLIFLLPLLILSLGTPCREKQYHTARFIHHPSCSTASSLSTAMDTACRIITERRHGYCTQNSSQHHQTSTAVVLVGRRLCSESRFATCVHMFKILQSGTFHQCFCWISDETVQCSF</sequence>
<accession>A0A8J5SYS9</accession>
<evidence type="ECO:0008006" key="4">
    <source>
        <dbReference type="Google" id="ProtNLM"/>
    </source>
</evidence>
<feature type="signal peptide" evidence="1">
    <location>
        <begin position="1"/>
        <end position="28"/>
    </location>
</feature>
<evidence type="ECO:0000256" key="1">
    <source>
        <dbReference type="SAM" id="SignalP"/>
    </source>
</evidence>
<name>A0A8J5SYS9_ZIZPA</name>
<organism evidence="2 3">
    <name type="scientific">Zizania palustris</name>
    <name type="common">Northern wild rice</name>
    <dbReference type="NCBI Taxonomy" id="103762"/>
    <lineage>
        <taxon>Eukaryota</taxon>
        <taxon>Viridiplantae</taxon>
        <taxon>Streptophyta</taxon>
        <taxon>Embryophyta</taxon>
        <taxon>Tracheophyta</taxon>
        <taxon>Spermatophyta</taxon>
        <taxon>Magnoliopsida</taxon>
        <taxon>Liliopsida</taxon>
        <taxon>Poales</taxon>
        <taxon>Poaceae</taxon>
        <taxon>BOP clade</taxon>
        <taxon>Oryzoideae</taxon>
        <taxon>Oryzeae</taxon>
        <taxon>Zizaniinae</taxon>
        <taxon>Zizania</taxon>
    </lineage>
</organism>
<comment type="caution">
    <text evidence="2">The sequence shown here is derived from an EMBL/GenBank/DDBJ whole genome shotgun (WGS) entry which is preliminary data.</text>
</comment>
<reference evidence="2" key="1">
    <citation type="journal article" date="2021" name="bioRxiv">
        <title>Whole Genome Assembly and Annotation of Northern Wild Rice, Zizania palustris L., Supports a Whole Genome Duplication in the Zizania Genus.</title>
        <authorList>
            <person name="Haas M."/>
            <person name="Kono T."/>
            <person name="Macchietto M."/>
            <person name="Millas R."/>
            <person name="McGilp L."/>
            <person name="Shao M."/>
            <person name="Duquette J."/>
            <person name="Hirsch C.N."/>
            <person name="Kimball J."/>
        </authorList>
    </citation>
    <scope>NUCLEOTIDE SEQUENCE</scope>
    <source>
        <tissue evidence="2">Fresh leaf tissue</tissue>
    </source>
</reference>